<gene>
    <name evidence="5" type="ORF">TCLT_LOCUS3744</name>
</gene>
<dbReference type="PANTHER" id="PTHR13243:SF1">
    <property type="entry name" value="NUCLEOLAR PROTEIN 16"/>
    <property type="match status" value="1"/>
</dbReference>
<organism evidence="7">
    <name type="scientific">Thelazia callipaeda</name>
    <name type="common">Oriental eyeworm</name>
    <name type="synonym">Parasitic nematode</name>
    <dbReference type="NCBI Taxonomy" id="103827"/>
    <lineage>
        <taxon>Eukaryota</taxon>
        <taxon>Metazoa</taxon>
        <taxon>Ecdysozoa</taxon>
        <taxon>Nematoda</taxon>
        <taxon>Chromadorea</taxon>
        <taxon>Rhabditida</taxon>
        <taxon>Spirurina</taxon>
        <taxon>Spiruromorpha</taxon>
        <taxon>Thelazioidea</taxon>
        <taxon>Thelaziidae</taxon>
        <taxon>Thelazia</taxon>
    </lineage>
</organism>
<keyword evidence="4" id="KW-0539">Nucleus</keyword>
<dbReference type="PANTHER" id="PTHR13243">
    <property type="entry name" value="HSPC111 PROTEIN-RELATED"/>
    <property type="match status" value="1"/>
</dbReference>
<reference evidence="7" key="1">
    <citation type="submission" date="2017-02" db="UniProtKB">
        <authorList>
            <consortium name="WormBaseParasite"/>
        </authorList>
    </citation>
    <scope>IDENTIFICATION</scope>
</reference>
<dbReference type="Pfam" id="PF09420">
    <property type="entry name" value="Nop16"/>
    <property type="match status" value="1"/>
</dbReference>
<accession>A0A0N5CU35</accession>
<protein>
    <recommendedName>
        <fullName evidence="3">Nucleolar protein 16</fullName>
    </recommendedName>
</protein>
<dbReference type="WBParaSite" id="TCLT_0000375501-mRNA-1">
    <property type="protein sequence ID" value="TCLT_0000375501-mRNA-1"/>
    <property type="gene ID" value="TCLT_0000375501"/>
</dbReference>
<comment type="similarity">
    <text evidence="2">Belongs to the NOP16 family.</text>
</comment>
<evidence type="ECO:0000256" key="1">
    <source>
        <dbReference type="ARBA" id="ARBA00004604"/>
    </source>
</evidence>
<evidence type="ECO:0000313" key="5">
    <source>
        <dbReference type="EMBL" id="VDN00746.1"/>
    </source>
</evidence>
<evidence type="ECO:0000256" key="2">
    <source>
        <dbReference type="ARBA" id="ARBA00008479"/>
    </source>
</evidence>
<keyword evidence="6" id="KW-1185">Reference proteome</keyword>
<dbReference type="GO" id="GO:0042273">
    <property type="term" value="P:ribosomal large subunit biogenesis"/>
    <property type="evidence" value="ECO:0007669"/>
    <property type="project" value="TreeGrafter"/>
</dbReference>
<dbReference type="EMBL" id="UYYF01004266">
    <property type="protein sequence ID" value="VDN00746.1"/>
    <property type="molecule type" value="Genomic_DNA"/>
</dbReference>
<evidence type="ECO:0000313" key="6">
    <source>
        <dbReference type="Proteomes" id="UP000276776"/>
    </source>
</evidence>
<reference evidence="5 6" key="2">
    <citation type="submission" date="2018-11" db="EMBL/GenBank/DDBJ databases">
        <authorList>
            <consortium name="Pathogen Informatics"/>
        </authorList>
    </citation>
    <scope>NUCLEOTIDE SEQUENCE [LARGE SCALE GENOMIC DNA]</scope>
</reference>
<dbReference type="OMA" id="MEKDQGN"/>
<dbReference type="AlphaFoldDB" id="A0A0N5CU35"/>
<dbReference type="GO" id="GO:0005730">
    <property type="term" value="C:nucleolus"/>
    <property type="evidence" value="ECO:0007669"/>
    <property type="project" value="UniProtKB-SubCell"/>
</dbReference>
<name>A0A0N5CU35_THECL</name>
<dbReference type="OrthoDB" id="285729at2759"/>
<evidence type="ECO:0000256" key="4">
    <source>
        <dbReference type="ARBA" id="ARBA00023242"/>
    </source>
</evidence>
<proteinExistence type="inferred from homology"/>
<dbReference type="InterPro" id="IPR019002">
    <property type="entry name" value="Ribosome_biogenesis_Nop16"/>
</dbReference>
<evidence type="ECO:0000313" key="7">
    <source>
        <dbReference type="WBParaSite" id="TCLT_0000375501-mRNA-1"/>
    </source>
</evidence>
<dbReference type="Proteomes" id="UP000276776">
    <property type="component" value="Unassembled WGS sequence"/>
</dbReference>
<dbReference type="STRING" id="103827.A0A0N5CU35"/>
<sequence>MFVAEVISTTKSSCDISNSKELQVSSANSIKEGVKPANHANLVLSTAVTEAGKDGNMDVEKREPVLSLQEERLKYVQPVRERVYKLLPRDIQFCVHMIEKYGENYEGMAKDEGNIYHDSAKGIAQKIRIFKRSPEYAVYLKQQAEQKDSVA</sequence>
<comment type="subcellular location">
    <subcellularLocation>
        <location evidence="1">Nucleus</location>
        <location evidence="1">Nucleolus</location>
    </subcellularLocation>
</comment>
<evidence type="ECO:0000256" key="3">
    <source>
        <dbReference type="ARBA" id="ARBA00015522"/>
    </source>
</evidence>